<dbReference type="InterPro" id="IPR050879">
    <property type="entry name" value="Acyltransferase_3"/>
</dbReference>
<keyword evidence="1" id="KW-0472">Membrane</keyword>
<dbReference type="Proteomes" id="UP001070176">
    <property type="component" value="Unassembled WGS sequence"/>
</dbReference>
<feature type="transmembrane region" description="Helical" evidence="1">
    <location>
        <begin position="238"/>
        <end position="258"/>
    </location>
</feature>
<evidence type="ECO:0000313" key="4">
    <source>
        <dbReference type="Proteomes" id="UP001070176"/>
    </source>
</evidence>
<keyword evidence="3" id="KW-0012">Acyltransferase</keyword>
<dbReference type="GO" id="GO:0016746">
    <property type="term" value="F:acyltransferase activity"/>
    <property type="evidence" value="ECO:0007669"/>
    <property type="project" value="UniProtKB-KW"/>
</dbReference>
<gene>
    <name evidence="3" type="ORF">OEA66_14795</name>
</gene>
<comment type="caution">
    <text evidence="3">The sequence shown here is derived from an EMBL/GenBank/DDBJ whole genome shotgun (WGS) entry which is preliminary data.</text>
</comment>
<dbReference type="Pfam" id="PF01757">
    <property type="entry name" value="Acyl_transf_3"/>
    <property type="match status" value="1"/>
</dbReference>
<dbReference type="InterPro" id="IPR002656">
    <property type="entry name" value="Acyl_transf_3_dom"/>
</dbReference>
<feature type="transmembrane region" description="Helical" evidence="1">
    <location>
        <begin position="265"/>
        <end position="283"/>
    </location>
</feature>
<dbReference type="PANTHER" id="PTHR23028:SF53">
    <property type="entry name" value="ACYL_TRANSF_3 DOMAIN-CONTAINING PROTEIN"/>
    <property type="match status" value="1"/>
</dbReference>
<proteinExistence type="predicted"/>
<keyword evidence="1" id="KW-1133">Transmembrane helix</keyword>
<keyword evidence="3" id="KW-0808">Transferase</keyword>
<evidence type="ECO:0000259" key="2">
    <source>
        <dbReference type="Pfam" id="PF01757"/>
    </source>
</evidence>
<dbReference type="PANTHER" id="PTHR23028">
    <property type="entry name" value="ACETYLTRANSFERASE"/>
    <property type="match status" value="1"/>
</dbReference>
<feature type="transmembrane region" description="Helical" evidence="1">
    <location>
        <begin position="43"/>
        <end position="60"/>
    </location>
</feature>
<feature type="transmembrane region" description="Helical" evidence="1">
    <location>
        <begin position="181"/>
        <end position="202"/>
    </location>
</feature>
<feature type="domain" description="Acyltransferase 3" evidence="2">
    <location>
        <begin position="5"/>
        <end position="316"/>
    </location>
</feature>
<protein>
    <submittedName>
        <fullName evidence="3">Acyltransferase</fullName>
    </submittedName>
</protein>
<feature type="transmembrane region" description="Helical" evidence="1">
    <location>
        <begin position="214"/>
        <end position="232"/>
    </location>
</feature>
<keyword evidence="1" id="KW-0812">Transmembrane</keyword>
<evidence type="ECO:0000313" key="3">
    <source>
        <dbReference type="EMBL" id="MCX8533621.1"/>
    </source>
</evidence>
<name>A0ABT3Y634_9FLAO</name>
<feature type="transmembrane region" description="Helical" evidence="1">
    <location>
        <begin position="295"/>
        <end position="319"/>
    </location>
</feature>
<reference evidence="3" key="1">
    <citation type="submission" date="2022-10" db="EMBL/GenBank/DDBJ databases">
        <title>Chryseobacterium sp. nov., a novel bacterial species.</title>
        <authorList>
            <person name="Cao Y."/>
        </authorList>
    </citation>
    <scope>NUCLEOTIDE SEQUENCE</scope>
    <source>
        <strain evidence="3">KC 927</strain>
    </source>
</reference>
<dbReference type="EMBL" id="JAOVZV010000016">
    <property type="protein sequence ID" value="MCX8533621.1"/>
    <property type="molecule type" value="Genomic_DNA"/>
</dbReference>
<feature type="transmembrane region" description="Helical" evidence="1">
    <location>
        <begin position="126"/>
        <end position="147"/>
    </location>
</feature>
<organism evidence="3 4">
    <name type="scientific">Chryseobacterium luquanense</name>
    <dbReference type="NCBI Taxonomy" id="2983766"/>
    <lineage>
        <taxon>Bacteria</taxon>
        <taxon>Pseudomonadati</taxon>
        <taxon>Bacteroidota</taxon>
        <taxon>Flavobacteriia</taxon>
        <taxon>Flavobacteriales</taxon>
        <taxon>Weeksellaceae</taxon>
        <taxon>Chryseobacterium group</taxon>
        <taxon>Chryseobacterium</taxon>
    </lineage>
</organism>
<dbReference type="RefSeq" id="WP_267282116.1">
    <property type="nucleotide sequence ID" value="NZ_JAOVZV010000016.1"/>
</dbReference>
<feature type="transmembrane region" description="Helical" evidence="1">
    <location>
        <begin position="88"/>
        <end position="106"/>
    </location>
</feature>
<evidence type="ECO:0000256" key="1">
    <source>
        <dbReference type="SAM" id="Phobius"/>
    </source>
</evidence>
<accession>A0ABT3Y634</accession>
<feature type="transmembrane region" description="Helical" evidence="1">
    <location>
        <begin position="159"/>
        <end position="175"/>
    </location>
</feature>
<keyword evidence="4" id="KW-1185">Reference proteome</keyword>
<sequence length="333" mass="38697">MKLNNLQILRGISALLVCCFHFREDINFSNFKAGDALFKNGSIGVPIFFVISGFIMNYTTRKLRIQKNTVYSEIIVFIKKRAIRILPLYYLLTFLWIAVGGGLIYFQDKALLSRLMHSLLFLPQKSAPPVLFLGWSLNYEIFFYIVFGISLFFKQKRSLFITLFFIFFYILGHFLTIDNPFWMMITSSLNIYFIMGILLSIFLSKVDISKTTALLLSSSGIILFFLFFFNFINLKSELIIVGTVSGLVFSFLLGDYSLKIKGNKFLIFLGDISYSLYLSHPFVEVFFRRFKTDGLYTIPFFTLKIIFAIGVAAFLYYFIEKKVTYYLKTKLKV</sequence>